<dbReference type="InterPro" id="IPR041588">
    <property type="entry name" value="Integrase_H2C2"/>
</dbReference>
<dbReference type="Proteomes" id="UP000015102">
    <property type="component" value="Unassembled WGS sequence"/>
</dbReference>
<evidence type="ECO:0000259" key="1">
    <source>
        <dbReference type="Pfam" id="PF17921"/>
    </source>
</evidence>
<dbReference type="FunFam" id="1.10.340.70:FF:000001">
    <property type="entry name" value="Retrovirus-related Pol polyprotein from transposon gypsy-like Protein"/>
    <property type="match status" value="1"/>
</dbReference>
<reference evidence="3" key="1">
    <citation type="submission" date="2013-02" db="EMBL/GenBank/DDBJ databases">
        <authorList>
            <person name="Hughes D."/>
        </authorList>
    </citation>
    <scope>NUCLEOTIDE SEQUENCE</scope>
    <source>
        <strain>Durham</strain>
        <strain evidence="3">NC isolate 2 -- Noor lab</strain>
    </source>
</reference>
<dbReference type="Gene3D" id="1.10.340.70">
    <property type="match status" value="1"/>
</dbReference>
<dbReference type="EnsemblMetazoa" id="MESCA000689-RA">
    <property type="protein sequence ID" value="MESCA000689-PA"/>
    <property type="gene ID" value="MESCA000689"/>
</dbReference>
<feature type="domain" description="Integrase zinc-binding" evidence="1">
    <location>
        <begin position="14"/>
        <end position="69"/>
    </location>
</feature>
<organism evidence="2 3">
    <name type="scientific">Megaselia scalaris</name>
    <name type="common">Humpbacked fly</name>
    <name type="synonym">Phora scalaris</name>
    <dbReference type="NCBI Taxonomy" id="36166"/>
    <lineage>
        <taxon>Eukaryota</taxon>
        <taxon>Metazoa</taxon>
        <taxon>Ecdysozoa</taxon>
        <taxon>Arthropoda</taxon>
        <taxon>Hexapoda</taxon>
        <taxon>Insecta</taxon>
        <taxon>Pterygota</taxon>
        <taxon>Neoptera</taxon>
        <taxon>Endopterygota</taxon>
        <taxon>Diptera</taxon>
        <taxon>Brachycera</taxon>
        <taxon>Muscomorpha</taxon>
        <taxon>Platypezoidea</taxon>
        <taxon>Phoridae</taxon>
        <taxon>Megaseliini</taxon>
        <taxon>Megaselia</taxon>
    </lineage>
</organism>
<proteinExistence type="predicted"/>
<reference evidence="2" key="2">
    <citation type="submission" date="2015-06" db="UniProtKB">
        <authorList>
            <consortium name="EnsemblMetazoa"/>
        </authorList>
    </citation>
    <scope>IDENTIFICATION</scope>
</reference>
<sequence>MVLTLSNKDAKLIVDEKEKERILREFYDNVFGGHQGREKSFDKFRRQFFWKGLYLYVDNFIKKCEDCNDLKMKTDGINLTEFERNHIDNYIIANVNDNDNVDKLTFNLLTAFKKSCKLVRHKDRKQPRWWTKDID</sequence>
<dbReference type="EMBL" id="CAQQ02191850">
    <property type="status" value="NOT_ANNOTATED_CDS"/>
    <property type="molecule type" value="Genomic_DNA"/>
</dbReference>
<dbReference type="HOGENOM" id="CLU_1888152_0_0_1"/>
<dbReference type="AlphaFoldDB" id="T1GBQ2"/>
<evidence type="ECO:0000313" key="3">
    <source>
        <dbReference type="Proteomes" id="UP000015102"/>
    </source>
</evidence>
<protein>
    <recommendedName>
        <fullName evidence="1">Integrase zinc-binding domain-containing protein</fullName>
    </recommendedName>
</protein>
<accession>T1GBQ2</accession>
<evidence type="ECO:0000313" key="2">
    <source>
        <dbReference type="EnsemblMetazoa" id="MESCA000689-PA"/>
    </source>
</evidence>
<dbReference type="Pfam" id="PF17921">
    <property type="entry name" value="Integrase_H2C2"/>
    <property type="match status" value="1"/>
</dbReference>
<keyword evidence="3" id="KW-1185">Reference proteome</keyword>
<name>T1GBQ2_MEGSC</name>
<dbReference type="EMBL" id="CAQQ02191851">
    <property type="status" value="NOT_ANNOTATED_CDS"/>
    <property type="molecule type" value="Genomic_DNA"/>
</dbReference>